<keyword evidence="3" id="KW-1185">Reference proteome</keyword>
<proteinExistence type="predicted"/>
<keyword evidence="1" id="KW-0732">Signal</keyword>
<evidence type="ECO:0000313" key="3">
    <source>
        <dbReference type="Proteomes" id="UP000800036"/>
    </source>
</evidence>
<reference evidence="2" key="1">
    <citation type="journal article" date="2020" name="Stud. Mycol.">
        <title>101 Dothideomycetes genomes: a test case for predicting lifestyles and emergence of pathogens.</title>
        <authorList>
            <person name="Haridas S."/>
            <person name="Albert R."/>
            <person name="Binder M."/>
            <person name="Bloem J."/>
            <person name="Labutti K."/>
            <person name="Salamov A."/>
            <person name="Andreopoulos B."/>
            <person name="Baker S."/>
            <person name="Barry K."/>
            <person name="Bills G."/>
            <person name="Bluhm B."/>
            <person name="Cannon C."/>
            <person name="Castanera R."/>
            <person name="Culley D."/>
            <person name="Daum C."/>
            <person name="Ezra D."/>
            <person name="Gonzalez J."/>
            <person name="Henrissat B."/>
            <person name="Kuo A."/>
            <person name="Liang C."/>
            <person name="Lipzen A."/>
            <person name="Lutzoni F."/>
            <person name="Magnuson J."/>
            <person name="Mondo S."/>
            <person name="Nolan M."/>
            <person name="Ohm R."/>
            <person name="Pangilinan J."/>
            <person name="Park H.-J."/>
            <person name="Ramirez L."/>
            <person name="Alfaro M."/>
            <person name="Sun H."/>
            <person name="Tritt A."/>
            <person name="Yoshinaga Y."/>
            <person name="Zwiers L.-H."/>
            <person name="Turgeon B."/>
            <person name="Goodwin S."/>
            <person name="Spatafora J."/>
            <person name="Crous P."/>
            <person name="Grigoriev I."/>
        </authorList>
    </citation>
    <scope>NUCLEOTIDE SEQUENCE</scope>
    <source>
        <strain evidence="2">CBS 107.79</strain>
    </source>
</reference>
<evidence type="ECO:0000313" key="2">
    <source>
        <dbReference type="EMBL" id="KAF1977741.1"/>
    </source>
</evidence>
<accession>A0A6A5VKK2</accession>
<dbReference type="EMBL" id="ML976662">
    <property type="protein sequence ID" value="KAF1977741.1"/>
    <property type="molecule type" value="Genomic_DNA"/>
</dbReference>
<gene>
    <name evidence="2" type="ORF">BU23DRAFT_272839</name>
</gene>
<sequence length="172" mass="19815">MLTPGLTRSQFLDLLQLAAFFLQSQGFHSIEDFNITFANKDRLDIIITEEKLINFPYDSGIGGVLYQQKHEDQFPERAYIRKVISTVSGTIVICIYDGAIRILHDQETFQMDMSYARCEPPWKEILLAIFHPGNGKLISLGRIFTDEESPEIYQLGLSAFFQICDERVRKPF</sequence>
<feature type="chain" id="PRO_5025417742" evidence="1">
    <location>
        <begin position="27"/>
        <end position="172"/>
    </location>
</feature>
<dbReference type="OrthoDB" id="4494726at2759"/>
<protein>
    <submittedName>
        <fullName evidence="2">Uncharacterized protein</fullName>
    </submittedName>
</protein>
<dbReference type="AlphaFoldDB" id="A0A6A5VKK2"/>
<feature type="signal peptide" evidence="1">
    <location>
        <begin position="1"/>
        <end position="26"/>
    </location>
</feature>
<organism evidence="2 3">
    <name type="scientific">Bimuria novae-zelandiae CBS 107.79</name>
    <dbReference type="NCBI Taxonomy" id="1447943"/>
    <lineage>
        <taxon>Eukaryota</taxon>
        <taxon>Fungi</taxon>
        <taxon>Dikarya</taxon>
        <taxon>Ascomycota</taxon>
        <taxon>Pezizomycotina</taxon>
        <taxon>Dothideomycetes</taxon>
        <taxon>Pleosporomycetidae</taxon>
        <taxon>Pleosporales</taxon>
        <taxon>Massarineae</taxon>
        <taxon>Didymosphaeriaceae</taxon>
        <taxon>Bimuria</taxon>
    </lineage>
</organism>
<dbReference type="Proteomes" id="UP000800036">
    <property type="component" value="Unassembled WGS sequence"/>
</dbReference>
<name>A0A6A5VKK2_9PLEO</name>
<evidence type="ECO:0000256" key="1">
    <source>
        <dbReference type="SAM" id="SignalP"/>
    </source>
</evidence>